<accession>A0AAP4BBV4</accession>
<dbReference type="GO" id="GO:0006412">
    <property type="term" value="P:translation"/>
    <property type="evidence" value="ECO:0007669"/>
    <property type="project" value="UniProtKB-UniRule"/>
</dbReference>
<dbReference type="SMART" id="SM00845">
    <property type="entry name" value="GatB_Yqey"/>
    <property type="match status" value="1"/>
</dbReference>
<evidence type="ECO:0000256" key="8">
    <source>
        <dbReference type="ARBA" id="ARBA00047380"/>
    </source>
</evidence>
<evidence type="ECO:0000256" key="3">
    <source>
        <dbReference type="ARBA" id="ARBA00022598"/>
    </source>
</evidence>
<dbReference type="InterPro" id="IPR017958">
    <property type="entry name" value="Gln-tRNA_amidoTrfase_suB_CS"/>
</dbReference>
<keyword evidence="6 10" id="KW-0648">Protein biosynthesis</keyword>
<dbReference type="Pfam" id="PF02934">
    <property type="entry name" value="GatB_N"/>
    <property type="match status" value="1"/>
</dbReference>
<dbReference type="InterPro" id="IPR006075">
    <property type="entry name" value="Asn/Gln-tRNA_Trfase_suB/E_cat"/>
</dbReference>
<dbReference type="InterPro" id="IPR017959">
    <property type="entry name" value="Asn/Gln-tRNA_amidoTrfase_suB/E"/>
</dbReference>
<organism evidence="12 13">
    <name type="scientific">Fusibacillus kribbianus</name>
    <dbReference type="NCBI Taxonomy" id="3044208"/>
    <lineage>
        <taxon>Bacteria</taxon>
        <taxon>Bacillati</taxon>
        <taxon>Bacillota</taxon>
        <taxon>Clostridia</taxon>
        <taxon>Lachnospirales</taxon>
        <taxon>Lachnospiraceae</taxon>
        <taxon>Fusibacillus</taxon>
    </lineage>
</organism>
<dbReference type="Gene3D" id="1.10.10.410">
    <property type="match status" value="1"/>
</dbReference>
<dbReference type="InterPro" id="IPR014746">
    <property type="entry name" value="Gln_synth/guanido_kin_cat_dom"/>
</dbReference>
<evidence type="ECO:0000256" key="2">
    <source>
        <dbReference type="ARBA" id="ARBA00011123"/>
    </source>
</evidence>
<keyword evidence="3 10" id="KW-0436">Ligase</keyword>
<protein>
    <recommendedName>
        <fullName evidence="10">Aspartyl/glutamyl-tRNA(Asn/Gln) amidotransferase subunit B</fullName>
        <shortName evidence="10">Asp/Glu-ADT subunit B</shortName>
        <ecNumber evidence="10">6.3.5.-</ecNumber>
    </recommendedName>
</protein>
<dbReference type="SUPFAM" id="SSF89095">
    <property type="entry name" value="GatB/YqeY motif"/>
    <property type="match status" value="1"/>
</dbReference>
<dbReference type="GO" id="GO:0005524">
    <property type="term" value="F:ATP binding"/>
    <property type="evidence" value="ECO:0007669"/>
    <property type="project" value="UniProtKB-KW"/>
</dbReference>
<dbReference type="SUPFAM" id="SSF55931">
    <property type="entry name" value="Glutamine synthetase/guanido kinase"/>
    <property type="match status" value="1"/>
</dbReference>
<evidence type="ECO:0000313" key="13">
    <source>
        <dbReference type="Proteomes" id="UP001300383"/>
    </source>
</evidence>
<dbReference type="GO" id="GO:0070681">
    <property type="term" value="P:glutaminyl-tRNAGln biosynthesis via transamidation"/>
    <property type="evidence" value="ECO:0007669"/>
    <property type="project" value="TreeGrafter"/>
</dbReference>
<dbReference type="GO" id="GO:0050567">
    <property type="term" value="F:glutaminyl-tRNA synthase (glutamine-hydrolyzing) activity"/>
    <property type="evidence" value="ECO:0007669"/>
    <property type="project" value="UniProtKB-UniRule"/>
</dbReference>
<keyword evidence="5 10" id="KW-0067">ATP-binding</keyword>
<dbReference type="PANTHER" id="PTHR11659:SF0">
    <property type="entry name" value="GLUTAMYL-TRNA(GLN) AMIDOTRANSFERASE SUBUNIT B, MITOCHONDRIAL"/>
    <property type="match status" value="1"/>
</dbReference>
<evidence type="ECO:0000256" key="7">
    <source>
        <dbReference type="ARBA" id="ARBA00024799"/>
    </source>
</evidence>
<dbReference type="NCBIfam" id="NF004014">
    <property type="entry name" value="PRK05477.1-4"/>
    <property type="match status" value="1"/>
</dbReference>
<dbReference type="NCBIfam" id="TIGR00133">
    <property type="entry name" value="gatB"/>
    <property type="match status" value="1"/>
</dbReference>
<dbReference type="InterPro" id="IPR023168">
    <property type="entry name" value="GatB_Yqey_C_2"/>
</dbReference>
<comment type="caution">
    <text evidence="12">The sequence shown here is derived from an EMBL/GenBank/DDBJ whole genome shotgun (WGS) entry which is preliminary data.</text>
</comment>
<keyword evidence="4 10" id="KW-0547">Nucleotide-binding</keyword>
<comment type="subunit">
    <text evidence="2 10">Heterotrimer of A, B and C subunits.</text>
</comment>
<proteinExistence type="inferred from homology"/>
<evidence type="ECO:0000256" key="1">
    <source>
        <dbReference type="ARBA" id="ARBA00005306"/>
    </source>
</evidence>
<dbReference type="InterPro" id="IPR004413">
    <property type="entry name" value="GatB"/>
</dbReference>
<gene>
    <name evidence="10 12" type="primary">gatB</name>
    <name evidence="12" type="ORF">QJ036_11610</name>
</gene>
<dbReference type="FunFam" id="1.10.10.410:FF:000001">
    <property type="entry name" value="Aspartyl/glutamyl-tRNA(Asn/Gln) amidotransferase subunit B"/>
    <property type="match status" value="1"/>
</dbReference>
<evidence type="ECO:0000313" key="12">
    <source>
        <dbReference type="EMBL" id="MDI9243110.1"/>
    </source>
</evidence>
<dbReference type="HAMAP" id="MF_00121">
    <property type="entry name" value="GatB"/>
    <property type="match status" value="1"/>
</dbReference>
<dbReference type="InterPro" id="IPR042114">
    <property type="entry name" value="GatB_C_1"/>
</dbReference>
<feature type="domain" description="Asn/Gln amidotransferase" evidence="11">
    <location>
        <begin position="330"/>
        <end position="477"/>
    </location>
</feature>
<dbReference type="InterPro" id="IPR003789">
    <property type="entry name" value="Asn/Gln_tRNA_amidoTrase-B-like"/>
</dbReference>
<reference evidence="12 13" key="1">
    <citation type="submission" date="2023-05" db="EMBL/GenBank/DDBJ databases">
        <title>[ruminococcus] sp. nov., isolated from a pig farm feces dump.</title>
        <authorList>
            <person name="Chang Y.-H."/>
        </authorList>
    </citation>
    <scope>NUCLEOTIDE SEQUENCE [LARGE SCALE GENOMIC DNA]</scope>
    <source>
        <strain evidence="12 13">YH-rum2234</strain>
    </source>
</reference>
<dbReference type="Gene3D" id="1.10.150.380">
    <property type="entry name" value="GatB domain, N-terminal subdomain"/>
    <property type="match status" value="1"/>
</dbReference>
<evidence type="ECO:0000256" key="5">
    <source>
        <dbReference type="ARBA" id="ARBA00022840"/>
    </source>
</evidence>
<dbReference type="EMBL" id="JASGBQ010000025">
    <property type="protein sequence ID" value="MDI9243110.1"/>
    <property type="molecule type" value="Genomic_DNA"/>
</dbReference>
<name>A0AAP4BBV4_9FIRM</name>
<comment type="function">
    <text evidence="7 10">Allows the formation of correctly charged Asn-tRNA(Asn) or Gln-tRNA(Gln) through the transamidation of misacylated Asp-tRNA(Asn) or Glu-tRNA(Gln) in organisms which lack either or both of asparaginyl-tRNA or glutaminyl-tRNA synthetases. The reaction takes place in the presence of glutamine and ATP through an activated phospho-Asp-tRNA(Asn) or phospho-Glu-tRNA(Gln).</text>
</comment>
<evidence type="ECO:0000259" key="11">
    <source>
        <dbReference type="SMART" id="SM00845"/>
    </source>
</evidence>
<dbReference type="EC" id="6.3.5.-" evidence="10"/>
<comment type="catalytic activity">
    <reaction evidence="9 10">
        <text>L-glutamyl-tRNA(Gln) + L-glutamine + ATP + H2O = L-glutaminyl-tRNA(Gln) + L-glutamate + ADP + phosphate + H(+)</text>
        <dbReference type="Rhea" id="RHEA:17521"/>
        <dbReference type="Rhea" id="RHEA-COMP:9681"/>
        <dbReference type="Rhea" id="RHEA-COMP:9684"/>
        <dbReference type="ChEBI" id="CHEBI:15377"/>
        <dbReference type="ChEBI" id="CHEBI:15378"/>
        <dbReference type="ChEBI" id="CHEBI:29985"/>
        <dbReference type="ChEBI" id="CHEBI:30616"/>
        <dbReference type="ChEBI" id="CHEBI:43474"/>
        <dbReference type="ChEBI" id="CHEBI:58359"/>
        <dbReference type="ChEBI" id="CHEBI:78520"/>
        <dbReference type="ChEBI" id="CHEBI:78521"/>
        <dbReference type="ChEBI" id="CHEBI:456216"/>
    </reaction>
</comment>
<dbReference type="InterPro" id="IPR018027">
    <property type="entry name" value="Asn/Gln_amidotransferase"/>
</dbReference>
<dbReference type="Pfam" id="PF02637">
    <property type="entry name" value="GatB_Yqey"/>
    <property type="match status" value="1"/>
</dbReference>
<sequence length="480" mass="54023">MIMKYETVIGLEVHVELATESKIFCSCSAKFGAEQNEHVCPACCGMPGMLPVVNKRVVDLGMTAGMMLNCDINRVTTFDKKSYYYPDLPASYQTTQWFAPICVNGTVDIRTSAGEKKIRIKQIHMEEDAGKLVHDDWTDTSLVDFNRTSVPLIEIVSQPDLSSAEEVLAYLERLRDLLRFAKVSDCRWEQGSMRCDVNLSVRPEGSDVLGVRTEMKNMNSLSAIERAIEYETARHIDAIERGIGELVQETRRWDDIKGKSYSMRNKETAGDYRYFPDPNIMPVVIDDDWYDRIRASLPDFPEVKKARYMEELGLSEYDADQLIQSRAFCDVFEAAYAECGMAKEAANWLISDCASVLNKNQQTFDMLNINGKALGQLIRLVAEEKVSRGNAKRILAEMFKKDIDPEEFAKANGLILSNDTGAIEAVVKNVIVSDPKSVADYKGGKEKALMALFGKCMKELKGNCNPQVLRELLIKAINEE</sequence>
<comment type="similarity">
    <text evidence="1 10">Belongs to the GatB/GatE family. GatB subfamily.</text>
</comment>
<keyword evidence="13" id="KW-1185">Reference proteome</keyword>
<dbReference type="AlphaFoldDB" id="A0AAP4BBV4"/>
<dbReference type="PROSITE" id="PS01234">
    <property type="entry name" value="GATB"/>
    <property type="match status" value="1"/>
</dbReference>
<evidence type="ECO:0000256" key="6">
    <source>
        <dbReference type="ARBA" id="ARBA00022917"/>
    </source>
</evidence>
<dbReference type="NCBIfam" id="NF004012">
    <property type="entry name" value="PRK05477.1-2"/>
    <property type="match status" value="1"/>
</dbReference>
<evidence type="ECO:0000256" key="4">
    <source>
        <dbReference type="ARBA" id="ARBA00022741"/>
    </source>
</evidence>
<dbReference type="PANTHER" id="PTHR11659">
    <property type="entry name" value="GLUTAMYL-TRNA GLN AMIDOTRANSFERASE SUBUNIT B MITOCHONDRIAL AND PROKARYOTIC PET112-RELATED"/>
    <property type="match status" value="1"/>
</dbReference>
<evidence type="ECO:0000256" key="9">
    <source>
        <dbReference type="ARBA" id="ARBA00047913"/>
    </source>
</evidence>
<comment type="catalytic activity">
    <reaction evidence="8 10">
        <text>L-aspartyl-tRNA(Asn) + L-glutamine + ATP + H2O = L-asparaginyl-tRNA(Asn) + L-glutamate + ADP + phosphate + 2 H(+)</text>
        <dbReference type="Rhea" id="RHEA:14513"/>
        <dbReference type="Rhea" id="RHEA-COMP:9674"/>
        <dbReference type="Rhea" id="RHEA-COMP:9677"/>
        <dbReference type="ChEBI" id="CHEBI:15377"/>
        <dbReference type="ChEBI" id="CHEBI:15378"/>
        <dbReference type="ChEBI" id="CHEBI:29985"/>
        <dbReference type="ChEBI" id="CHEBI:30616"/>
        <dbReference type="ChEBI" id="CHEBI:43474"/>
        <dbReference type="ChEBI" id="CHEBI:58359"/>
        <dbReference type="ChEBI" id="CHEBI:78515"/>
        <dbReference type="ChEBI" id="CHEBI:78516"/>
        <dbReference type="ChEBI" id="CHEBI:456216"/>
    </reaction>
</comment>
<dbReference type="Proteomes" id="UP001300383">
    <property type="component" value="Unassembled WGS sequence"/>
</dbReference>
<evidence type="ECO:0000256" key="10">
    <source>
        <dbReference type="HAMAP-Rule" id="MF_00121"/>
    </source>
</evidence>